<dbReference type="Gene3D" id="3.30.200.20">
    <property type="entry name" value="Phosphorylase Kinase, domain 1"/>
    <property type="match status" value="1"/>
</dbReference>
<protein>
    <recommendedName>
        <fullName evidence="1">non-specific serine/threonine protein kinase</fullName>
        <ecNumber evidence="1">2.7.11.1</ecNumber>
    </recommendedName>
    <alternativeName>
        <fullName evidence="9">Heme-regulated eukaryotic initiation factor eIF-2-alpha kinase</fullName>
    </alternativeName>
</protein>
<organism evidence="12 13">
    <name type="scientific">Asbolus verrucosus</name>
    <name type="common">Desert ironclad beetle</name>
    <dbReference type="NCBI Taxonomy" id="1661398"/>
    <lineage>
        <taxon>Eukaryota</taxon>
        <taxon>Metazoa</taxon>
        <taxon>Ecdysozoa</taxon>
        <taxon>Arthropoda</taxon>
        <taxon>Hexapoda</taxon>
        <taxon>Insecta</taxon>
        <taxon>Pterygota</taxon>
        <taxon>Neoptera</taxon>
        <taxon>Endopterygota</taxon>
        <taxon>Coleoptera</taxon>
        <taxon>Polyphaga</taxon>
        <taxon>Cucujiformia</taxon>
        <taxon>Tenebrionidae</taxon>
        <taxon>Pimeliinae</taxon>
        <taxon>Asbolus</taxon>
    </lineage>
</organism>
<keyword evidence="3" id="KW-0597">Phosphoprotein</keyword>
<dbReference type="GO" id="GO:0004694">
    <property type="term" value="F:eukaryotic translation initiation factor 2alpha kinase activity"/>
    <property type="evidence" value="ECO:0007669"/>
    <property type="project" value="TreeGrafter"/>
</dbReference>
<evidence type="ECO:0000259" key="11">
    <source>
        <dbReference type="PROSITE" id="PS50011"/>
    </source>
</evidence>
<gene>
    <name evidence="12" type="ORF">BDFB_009977</name>
</gene>
<dbReference type="OrthoDB" id="1405469at2759"/>
<accession>A0A482VXY1</accession>
<dbReference type="EMBL" id="QDEB01050892">
    <property type="protein sequence ID" value="RZC37624.1"/>
    <property type="molecule type" value="Genomic_DNA"/>
</dbReference>
<dbReference type="InterPro" id="IPR008271">
    <property type="entry name" value="Ser/Thr_kinase_AS"/>
</dbReference>
<dbReference type="GO" id="GO:0005524">
    <property type="term" value="F:ATP binding"/>
    <property type="evidence" value="ECO:0007669"/>
    <property type="project" value="UniProtKB-KW"/>
</dbReference>
<dbReference type="Proteomes" id="UP000292052">
    <property type="component" value="Unassembled WGS sequence"/>
</dbReference>
<evidence type="ECO:0000313" key="13">
    <source>
        <dbReference type="Proteomes" id="UP000292052"/>
    </source>
</evidence>
<evidence type="ECO:0000256" key="9">
    <source>
        <dbReference type="ARBA" id="ARBA00042914"/>
    </source>
</evidence>
<keyword evidence="7" id="KW-0067">ATP-binding</keyword>
<keyword evidence="4" id="KW-0808">Transferase</keyword>
<comment type="caution">
    <text evidence="12">The sequence shown here is derived from an EMBL/GenBank/DDBJ whole genome shotgun (WGS) entry which is preliminary data.</text>
</comment>
<feature type="compositionally biased region" description="Basic and acidic residues" evidence="10">
    <location>
        <begin position="16"/>
        <end position="28"/>
    </location>
</feature>
<dbReference type="InterPro" id="IPR000719">
    <property type="entry name" value="Prot_kinase_dom"/>
</dbReference>
<comment type="similarity">
    <text evidence="8">Belongs to the protein kinase superfamily. Ser/Thr protein kinase family. GCN2 subfamily.</text>
</comment>
<reference evidence="12 13" key="1">
    <citation type="submission" date="2017-03" db="EMBL/GenBank/DDBJ databases">
        <title>Genome of the blue death feigning beetle - Asbolus verrucosus.</title>
        <authorList>
            <person name="Rider S.D."/>
        </authorList>
    </citation>
    <scope>NUCLEOTIDE SEQUENCE [LARGE SCALE GENOMIC DNA]</scope>
    <source>
        <strain evidence="12">Butters</strain>
        <tissue evidence="12">Head and leg muscle</tissue>
    </source>
</reference>
<dbReference type="STRING" id="1661398.A0A482VXY1"/>
<sequence>MAKSGMSESDVESDGDGGKSLETEEKNGCESSESNNSVNVISKYVKVSTPISILIESLVKNLCNIYESDSEKVTMMYNLICDRLFKMNMIDESYNMDEFEGMRAAYQKAFHQLLKSSMGDEKAVAVRPVWPNSDPTNSHYYQEFDEIEYIAGGGFGQVYRVKHKLDGTEYAVKKIPIRAEGIKAVRNYLSEVKTFASVNHANIVQYKAAWLELGAPTSSNTITDESETFTEELKTHIDDDYIYHQNERHSFSDNHKVEDTSDFEVNFEHSIGSINNCSRKSCKREKRNSVSEGGKAICKLDIKEIRELKMQQRARAKWATLYIQMALCQSTLKQWLETRNDSELLVENGDKALISVTAHVRSENIYKVLRQLLKGLEYIHSKGIVHHDIKPSNIFIQIENGNWLVQLGDFGLACPLQNVRHSLAFGTKLYAAPEQLAGKCDPKSDMYSLGIVLFELVERFHTDMERVQYINDLRKEKLPKHVHVQQPQLAQIICQLVSKYPQDRPDASTLLKTISHDCDGDYVQQLECKLAERDEEILRLKELLKSAGVKSI</sequence>
<evidence type="ECO:0000256" key="6">
    <source>
        <dbReference type="ARBA" id="ARBA00022777"/>
    </source>
</evidence>
<dbReference type="SUPFAM" id="SSF56112">
    <property type="entry name" value="Protein kinase-like (PK-like)"/>
    <property type="match status" value="1"/>
</dbReference>
<dbReference type="PROSITE" id="PS50011">
    <property type="entry name" value="PROTEIN_KINASE_DOM"/>
    <property type="match status" value="1"/>
</dbReference>
<keyword evidence="5" id="KW-0547">Nucleotide-binding</keyword>
<proteinExistence type="inferred from homology"/>
<dbReference type="InterPro" id="IPR011009">
    <property type="entry name" value="Kinase-like_dom_sf"/>
</dbReference>
<dbReference type="SMART" id="SM00220">
    <property type="entry name" value="S_TKc"/>
    <property type="match status" value="1"/>
</dbReference>
<dbReference type="EC" id="2.7.11.1" evidence="1"/>
<keyword evidence="2" id="KW-0723">Serine/threonine-protein kinase</keyword>
<evidence type="ECO:0000256" key="5">
    <source>
        <dbReference type="ARBA" id="ARBA00022741"/>
    </source>
</evidence>
<feature type="domain" description="Protein kinase" evidence="11">
    <location>
        <begin position="144"/>
        <end position="523"/>
    </location>
</feature>
<dbReference type="PANTHER" id="PTHR11042:SF187">
    <property type="entry name" value="EUKARYOTIC TRANSLATION INITIATION FACTOR 2-ALPHA KINASE 2"/>
    <property type="match status" value="1"/>
</dbReference>
<feature type="region of interest" description="Disordered" evidence="10">
    <location>
        <begin position="1"/>
        <end position="35"/>
    </location>
</feature>
<dbReference type="PANTHER" id="PTHR11042">
    <property type="entry name" value="EUKARYOTIC TRANSLATION INITIATION FACTOR 2-ALPHA KINASE EIF2-ALPHA KINASE -RELATED"/>
    <property type="match status" value="1"/>
</dbReference>
<dbReference type="InterPro" id="IPR054521">
    <property type="entry name" value="HRI2_3H"/>
</dbReference>
<evidence type="ECO:0000313" key="12">
    <source>
        <dbReference type="EMBL" id="RZC37624.1"/>
    </source>
</evidence>
<evidence type="ECO:0000256" key="4">
    <source>
        <dbReference type="ARBA" id="ARBA00022679"/>
    </source>
</evidence>
<evidence type="ECO:0000256" key="2">
    <source>
        <dbReference type="ARBA" id="ARBA00022527"/>
    </source>
</evidence>
<keyword evidence="6 12" id="KW-0418">Kinase</keyword>
<dbReference type="Pfam" id="PF00069">
    <property type="entry name" value="Pkinase"/>
    <property type="match status" value="2"/>
</dbReference>
<dbReference type="Gene3D" id="1.10.510.10">
    <property type="entry name" value="Transferase(Phosphotransferase) domain 1"/>
    <property type="match status" value="1"/>
</dbReference>
<evidence type="ECO:0000256" key="3">
    <source>
        <dbReference type="ARBA" id="ARBA00022553"/>
    </source>
</evidence>
<evidence type="ECO:0000256" key="7">
    <source>
        <dbReference type="ARBA" id="ARBA00022840"/>
    </source>
</evidence>
<evidence type="ECO:0000256" key="10">
    <source>
        <dbReference type="SAM" id="MobiDB-lite"/>
    </source>
</evidence>
<evidence type="ECO:0000256" key="1">
    <source>
        <dbReference type="ARBA" id="ARBA00012513"/>
    </source>
</evidence>
<evidence type="ECO:0000256" key="8">
    <source>
        <dbReference type="ARBA" id="ARBA00037982"/>
    </source>
</evidence>
<dbReference type="GO" id="GO:0005737">
    <property type="term" value="C:cytoplasm"/>
    <property type="evidence" value="ECO:0007669"/>
    <property type="project" value="TreeGrafter"/>
</dbReference>
<dbReference type="Pfam" id="PF22949">
    <property type="entry name" value="HRI2_3H"/>
    <property type="match status" value="1"/>
</dbReference>
<dbReference type="InterPro" id="IPR050339">
    <property type="entry name" value="CC_SR_Kinase"/>
</dbReference>
<keyword evidence="13" id="KW-1185">Reference proteome</keyword>
<name>A0A482VXY1_ASBVE</name>
<dbReference type="AlphaFoldDB" id="A0A482VXY1"/>
<dbReference type="PROSITE" id="PS00108">
    <property type="entry name" value="PROTEIN_KINASE_ST"/>
    <property type="match status" value="1"/>
</dbReference>
<dbReference type="GO" id="GO:0005634">
    <property type="term" value="C:nucleus"/>
    <property type="evidence" value="ECO:0007669"/>
    <property type="project" value="TreeGrafter"/>
</dbReference>